<dbReference type="InterPro" id="IPR045028">
    <property type="entry name" value="DinG/Rad3-like"/>
</dbReference>
<dbReference type="PANTHER" id="PTHR11472:SF34">
    <property type="entry name" value="REGULATOR OF TELOMERE ELONGATION HELICASE 1"/>
    <property type="match status" value="1"/>
</dbReference>
<dbReference type="Pfam" id="PF13307">
    <property type="entry name" value="Helicase_C_2"/>
    <property type="match status" value="1"/>
</dbReference>
<keyword evidence="2" id="KW-0378">Hydrolase</keyword>
<keyword evidence="7" id="KW-1185">Reference proteome</keyword>
<dbReference type="PANTHER" id="PTHR11472">
    <property type="entry name" value="DNA REPAIR DEAD HELICASE RAD3/XP-D SUBFAMILY MEMBER"/>
    <property type="match status" value="1"/>
</dbReference>
<evidence type="ECO:0000313" key="6">
    <source>
        <dbReference type="EMBL" id="GHC00580.1"/>
    </source>
</evidence>
<protein>
    <submittedName>
        <fullName evidence="6">Helicase</fullName>
    </submittedName>
</protein>
<dbReference type="Proteomes" id="UP000642829">
    <property type="component" value="Unassembled WGS sequence"/>
</dbReference>
<reference evidence="6" key="2">
    <citation type="submission" date="2020-09" db="EMBL/GenBank/DDBJ databases">
        <authorList>
            <person name="Sun Q."/>
            <person name="Kim S."/>
        </authorList>
    </citation>
    <scope>NUCLEOTIDE SEQUENCE</scope>
    <source>
        <strain evidence="6">KCTC 12870</strain>
    </source>
</reference>
<comment type="similarity">
    <text evidence="4">Belongs to the helicase family. DinG subfamily.</text>
</comment>
<evidence type="ECO:0000256" key="2">
    <source>
        <dbReference type="ARBA" id="ARBA00022801"/>
    </source>
</evidence>
<dbReference type="InterPro" id="IPR006555">
    <property type="entry name" value="ATP-dep_Helicase_C"/>
</dbReference>
<dbReference type="EMBL" id="BMXG01000008">
    <property type="protein sequence ID" value="GHC00580.1"/>
    <property type="molecule type" value="Genomic_DNA"/>
</dbReference>
<evidence type="ECO:0000256" key="3">
    <source>
        <dbReference type="ARBA" id="ARBA00022840"/>
    </source>
</evidence>
<dbReference type="GO" id="GO:0006281">
    <property type="term" value="P:DNA repair"/>
    <property type="evidence" value="ECO:0007669"/>
    <property type="project" value="TreeGrafter"/>
</dbReference>
<evidence type="ECO:0000256" key="4">
    <source>
        <dbReference type="ARBA" id="ARBA00038058"/>
    </source>
</evidence>
<dbReference type="GO" id="GO:0003678">
    <property type="term" value="F:DNA helicase activity"/>
    <property type="evidence" value="ECO:0007669"/>
    <property type="project" value="TreeGrafter"/>
</dbReference>
<accession>A0A8J3DA32</accession>
<evidence type="ECO:0000256" key="1">
    <source>
        <dbReference type="ARBA" id="ARBA00022741"/>
    </source>
</evidence>
<dbReference type="PROSITE" id="PS51193">
    <property type="entry name" value="HELICASE_ATP_BIND_2"/>
    <property type="match status" value="1"/>
</dbReference>
<proteinExistence type="inferred from homology"/>
<reference evidence="6" key="1">
    <citation type="journal article" date="2014" name="Int. J. Syst. Evol. Microbiol.">
        <title>Complete genome sequence of Corynebacterium casei LMG S-19264T (=DSM 44701T), isolated from a smear-ripened cheese.</title>
        <authorList>
            <consortium name="US DOE Joint Genome Institute (JGI-PGF)"/>
            <person name="Walter F."/>
            <person name="Albersmeier A."/>
            <person name="Kalinowski J."/>
            <person name="Ruckert C."/>
        </authorList>
    </citation>
    <scope>NUCLEOTIDE SEQUENCE</scope>
    <source>
        <strain evidence="6">KCTC 12870</strain>
    </source>
</reference>
<evidence type="ECO:0000313" key="7">
    <source>
        <dbReference type="Proteomes" id="UP000642829"/>
    </source>
</evidence>
<dbReference type="AlphaFoldDB" id="A0A8J3DA32"/>
<keyword evidence="3" id="KW-0067">ATP-binding</keyword>
<keyword evidence="1" id="KW-0547">Nucleotide-binding</keyword>
<dbReference type="SUPFAM" id="SSF52540">
    <property type="entry name" value="P-loop containing nucleoside triphosphate hydrolases"/>
    <property type="match status" value="1"/>
</dbReference>
<gene>
    <name evidence="6" type="primary">yoaA</name>
    <name evidence="6" type="ORF">GCM10007047_16240</name>
</gene>
<keyword evidence="6" id="KW-0347">Helicase</keyword>
<organism evidence="6 7">
    <name type="scientific">Cerasicoccus arenae</name>
    <dbReference type="NCBI Taxonomy" id="424488"/>
    <lineage>
        <taxon>Bacteria</taxon>
        <taxon>Pseudomonadati</taxon>
        <taxon>Verrucomicrobiota</taxon>
        <taxon>Opitutia</taxon>
        <taxon>Puniceicoccales</taxon>
        <taxon>Cerasicoccaceae</taxon>
        <taxon>Cerasicoccus</taxon>
    </lineage>
</organism>
<evidence type="ECO:0000259" key="5">
    <source>
        <dbReference type="PROSITE" id="PS51193"/>
    </source>
</evidence>
<sequence>MISFRENADAPAAAEYASALVAACDRVFAPDGWLATQLGLEHRPQQEAMAQAVIRNFVSDRSLLFEAGTGVGKSLAYLVPGILRAVVSKRPFLVSTHTIALQQQLLSSDIPLVRTLFQQIPELADFRNFKATLLVGRGNYLCGHRLSRAIATKSDLFGGTQEEDLLRIADWSTLTKAGLRDELSPAPDPEVWDWVNADSSACNKKNCSPETCFYRRAQQARRESQLVVLNHSLLFSLIAAGLAPGDGAGVLYPEDYVVLDEAHTVPNIATDHYGLGVSSYSVDRALKLLYNPTRKKGKGLLAKVGNMQDHRAVTEALAASEGFFNDLRSRLLRRQDIVRLHEADWAEPVLHRPLGRVADRLGVLRTNVEDGNLKDELGDHRRRLQEMLTGLQHALDLKHGDKHVYWLELAGRKKSIVQVRSAPLDVAEALRTTLFRRGTSVLMTSATLATGGDMSPFARRSGADGEDFSLETSPFDFENNLQIFIAEDAPQPRKGEGQLDRKFMAETIAHSVKTITGGTLVLFTSYADLRAVGEQLGPVFAKAGRPLLMQGQGLSRAEIKSQFMEAGNGVLFGTESFWTGFDAPGEALSQVIITRLPFDVPTHPVLEARSEWIRQQGGSPFAELTLPDAVTRFRQGVGRLLRKHSDRGRLIVLDSRILHKEYGRYFLAALPKRQYTKFCRADRSQTLVAE</sequence>
<dbReference type="GO" id="GO:0003676">
    <property type="term" value="F:nucleic acid binding"/>
    <property type="evidence" value="ECO:0007669"/>
    <property type="project" value="InterPro"/>
</dbReference>
<dbReference type="Gene3D" id="3.40.50.300">
    <property type="entry name" value="P-loop containing nucleotide triphosphate hydrolases"/>
    <property type="match status" value="2"/>
</dbReference>
<comment type="caution">
    <text evidence="6">The sequence shown here is derived from an EMBL/GenBank/DDBJ whole genome shotgun (WGS) entry which is preliminary data.</text>
</comment>
<dbReference type="InterPro" id="IPR027417">
    <property type="entry name" value="P-loop_NTPase"/>
</dbReference>
<dbReference type="GO" id="GO:0016818">
    <property type="term" value="F:hydrolase activity, acting on acid anhydrides, in phosphorus-containing anhydrides"/>
    <property type="evidence" value="ECO:0007669"/>
    <property type="project" value="InterPro"/>
</dbReference>
<name>A0A8J3DA32_9BACT</name>
<dbReference type="RefSeq" id="WP_189513832.1">
    <property type="nucleotide sequence ID" value="NZ_BMXG01000008.1"/>
</dbReference>
<feature type="domain" description="Helicase ATP-binding" evidence="5">
    <location>
        <begin position="32"/>
        <end position="311"/>
    </location>
</feature>
<dbReference type="SMART" id="SM00491">
    <property type="entry name" value="HELICc2"/>
    <property type="match status" value="1"/>
</dbReference>
<dbReference type="InterPro" id="IPR014013">
    <property type="entry name" value="Helic_SF1/SF2_ATP-bd_DinG/Rad3"/>
</dbReference>
<dbReference type="GO" id="GO:0005524">
    <property type="term" value="F:ATP binding"/>
    <property type="evidence" value="ECO:0007669"/>
    <property type="project" value="UniProtKB-KW"/>
</dbReference>